<feature type="compositionally biased region" description="Polar residues" evidence="1">
    <location>
        <begin position="1"/>
        <end position="12"/>
    </location>
</feature>
<dbReference type="AlphaFoldDB" id="A0A1B6GI08"/>
<sequence length="260" mass="30268">MANPGKSVNQSSKPEDNDNTSSELKNETNELVSLKNRCDELKEEIEQLKQDNNSLRDDYTESIQNYRILKENYTQLKQHNSILEKNYKQLELDKCSLSEEFTKFRTSTQNSFEQLREQLGNCIANTPPTIPLTHIVALVKIEDFKYKFVRRQKTSLDSRLRKIQKDHNLSDFNNWENEGRLWKWVTPNSINTVCLVREKLKEYKVPVSGKTQIVSWTHDVVDLCGIIEAYQNGGEGGDQRAEEILESLEQQQQQPEQQEG</sequence>
<protein>
    <submittedName>
        <fullName evidence="2">Uncharacterized protein</fullName>
    </submittedName>
</protein>
<accession>A0A1B6GI08</accession>
<proteinExistence type="predicted"/>
<evidence type="ECO:0000256" key="1">
    <source>
        <dbReference type="SAM" id="MobiDB-lite"/>
    </source>
</evidence>
<dbReference type="EMBL" id="GECZ01007826">
    <property type="protein sequence ID" value="JAS61943.1"/>
    <property type="molecule type" value="Transcribed_RNA"/>
</dbReference>
<name>A0A1B6GI08_9HEMI</name>
<feature type="region of interest" description="Disordered" evidence="1">
    <location>
        <begin position="1"/>
        <end position="30"/>
    </location>
</feature>
<reference evidence="2" key="1">
    <citation type="submission" date="2015-11" db="EMBL/GenBank/DDBJ databases">
        <title>De novo transcriptome assembly of four potential Pierce s Disease insect vectors from Arizona vineyards.</title>
        <authorList>
            <person name="Tassone E.E."/>
        </authorList>
    </citation>
    <scope>NUCLEOTIDE SEQUENCE</scope>
</reference>
<organism evidence="2">
    <name type="scientific">Cuerna arida</name>
    <dbReference type="NCBI Taxonomy" id="1464854"/>
    <lineage>
        <taxon>Eukaryota</taxon>
        <taxon>Metazoa</taxon>
        <taxon>Ecdysozoa</taxon>
        <taxon>Arthropoda</taxon>
        <taxon>Hexapoda</taxon>
        <taxon>Insecta</taxon>
        <taxon>Pterygota</taxon>
        <taxon>Neoptera</taxon>
        <taxon>Paraneoptera</taxon>
        <taxon>Hemiptera</taxon>
        <taxon>Auchenorrhyncha</taxon>
        <taxon>Membracoidea</taxon>
        <taxon>Cicadellidae</taxon>
        <taxon>Cicadellinae</taxon>
        <taxon>Proconiini</taxon>
        <taxon>Cuerna</taxon>
    </lineage>
</organism>
<evidence type="ECO:0000313" key="2">
    <source>
        <dbReference type="EMBL" id="JAS61943.1"/>
    </source>
</evidence>
<gene>
    <name evidence="2" type="ORF">g.16981</name>
</gene>